<dbReference type="Proteomes" id="UP000038802">
    <property type="component" value="Unassembled WGS sequence"/>
</dbReference>
<gene>
    <name evidence="4" type="ORF">ERS007679_01820</name>
    <name evidence="1" type="ORF">ERS007681_02089</name>
    <name evidence="2" type="ORF">ERS007688_01451</name>
    <name evidence="6" type="ORF">ERS007703_03339</name>
    <name evidence="5" type="ORF">ERS007720_00517</name>
    <name evidence="7" type="ORF">ERS007741_03775</name>
    <name evidence="3" type="ORF">ERS027659_00547</name>
</gene>
<evidence type="ECO:0000313" key="9">
    <source>
        <dbReference type="Proteomes" id="UP000044938"/>
    </source>
</evidence>
<sequence>MIRAPAIEDASDALLELPVSHAVNLRCPAQIWQPRNSAVR</sequence>
<evidence type="ECO:0000313" key="4">
    <source>
        <dbReference type="EMBL" id="COV42757.1"/>
    </source>
</evidence>
<dbReference type="Proteomes" id="UP000048600">
    <property type="component" value="Unassembled WGS sequence"/>
</dbReference>
<accession>A0A0Q3YF16</accession>
<dbReference type="EMBL" id="CSAD01000216">
    <property type="protein sequence ID" value="COV42757.1"/>
    <property type="molecule type" value="Genomic_DNA"/>
</dbReference>
<dbReference type="Proteomes" id="UP000048289">
    <property type="component" value="Unassembled WGS sequence"/>
</dbReference>
<evidence type="ECO:0000313" key="1">
    <source>
        <dbReference type="EMBL" id="CFE39703.1"/>
    </source>
</evidence>
<evidence type="ECO:0000313" key="14">
    <source>
        <dbReference type="Proteomes" id="UP000050164"/>
    </source>
</evidence>
<dbReference type="EMBL" id="CSAJ01000039">
    <property type="protein sequence ID" value="COV58597.1"/>
    <property type="molecule type" value="Genomic_DNA"/>
</dbReference>
<dbReference type="Proteomes" id="UP000050164">
    <property type="component" value="Unassembled WGS sequence"/>
</dbReference>
<organism evidence="6 8">
    <name type="scientific">Mycobacterium tuberculosis</name>
    <dbReference type="NCBI Taxonomy" id="1773"/>
    <lineage>
        <taxon>Bacteria</taxon>
        <taxon>Bacillati</taxon>
        <taxon>Actinomycetota</taxon>
        <taxon>Actinomycetes</taxon>
        <taxon>Mycobacteriales</taxon>
        <taxon>Mycobacteriaceae</taxon>
        <taxon>Mycobacterium</taxon>
        <taxon>Mycobacterium tuberculosis complex</taxon>
    </lineage>
</organism>
<dbReference type="Proteomes" id="UP000046947">
    <property type="component" value="Unassembled WGS sequence"/>
</dbReference>
<dbReference type="EMBL" id="CHKL01000627">
    <property type="protein sequence ID" value="COX08719.1"/>
    <property type="molecule type" value="Genomic_DNA"/>
</dbReference>
<evidence type="ECO:0000313" key="10">
    <source>
        <dbReference type="Proteomes" id="UP000045842"/>
    </source>
</evidence>
<dbReference type="EMBL" id="CSAE01000444">
    <property type="protein sequence ID" value="COW30623.1"/>
    <property type="molecule type" value="Genomic_DNA"/>
</dbReference>
<evidence type="ECO:0000313" key="7">
    <source>
        <dbReference type="EMBL" id="COX08719.1"/>
    </source>
</evidence>
<dbReference type="EMBL" id="CFOH01000187">
    <property type="protein sequence ID" value="CFE49423.1"/>
    <property type="molecule type" value="Genomic_DNA"/>
</dbReference>
<dbReference type="EMBL" id="CFOE01000251">
    <property type="protein sequence ID" value="CFE39703.1"/>
    <property type="molecule type" value="Genomic_DNA"/>
</dbReference>
<proteinExistence type="predicted"/>
<evidence type="ECO:0000313" key="12">
    <source>
        <dbReference type="Proteomes" id="UP000048289"/>
    </source>
</evidence>
<evidence type="ECO:0000313" key="13">
    <source>
        <dbReference type="Proteomes" id="UP000048600"/>
    </source>
</evidence>
<evidence type="ECO:0000313" key="5">
    <source>
        <dbReference type="EMBL" id="COV58597.1"/>
    </source>
</evidence>
<dbReference type="AlphaFoldDB" id="A0A0Q3YF16"/>
<evidence type="ECO:0000313" key="8">
    <source>
        <dbReference type="Proteomes" id="UP000038802"/>
    </source>
</evidence>
<reference evidence="8 9" key="1">
    <citation type="submission" date="2015-03" db="EMBL/GenBank/DDBJ databases">
        <authorList>
            <consortium name="Pathogen Informatics"/>
        </authorList>
    </citation>
    <scope>NUCLEOTIDE SEQUENCE [LARGE SCALE GENOMIC DNA]</scope>
    <source>
        <strain evidence="3 14">Bir 185</strain>
        <strain evidence="4 10">G09801536</strain>
        <strain evidence="1 12">G09901357</strain>
        <strain evidence="2 11">H09601792</strain>
        <strain evidence="8">K00500041</strain>
        <strain evidence="5 9">M09401471</strain>
        <strain evidence="7 13">P00601463</strain>
    </source>
</reference>
<dbReference type="Proteomes" id="UP000045842">
    <property type="component" value="Unassembled WGS sequence"/>
</dbReference>
<evidence type="ECO:0000313" key="6">
    <source>
        <dbReference type="EMBL" id="COW30623.1"/>
    </source>
</evidence>
<evidence type="ECO:0000313" key="3">
    <source>
        <dbReference type="EMBL" id="CKR01253.1"/>
    </source>
</evidence>
<dbReference type="Proteomes" id="UP000044938">
    <property type="component" value="Unassembled WGS sequence"/>
</dbReference>
<dbReference type="PATRIC" id="fig|1773.2321.peg.2015"/>
<dbReference type="EMBL" id="CNFT01000076">
    <property type="protein sequence ID" value="CKR01253.1"/>
    <property type="molecule type" value="Genomic_DNA"/>
</dbReference>
<protein>
    <submittedName>
        <fullName evidence="6">Uncharacterized protein</fullName>
    </submittedName>
</protein>
<evidence type="ECO:0000313" key="2">
    <source>
        <dbReference type="EMBL" id="CFE49423.1"/>
    </source>
</evidence>
<name>A0A0Q3YF16_MYCTX</name>
<evidence type="ECO:0000313" key="11">
    <source>
        <dbReference type="Proteomes" id="UP000046947"/>
    </source>
</evidence>
<reference evidence="6" key="2">
    <citation type="submission" date="2015-03" db="EMBL/GenBank/DDBJ databases">
        <authorList>
            <person name="Murphy D."/>
        </authorList>
    </citation>
    <scope>NUCLEOTIDE SEQUENCE [LARGE SCALE GENOMIC DNA]</scope>
    <source>
        <strain evidence="6">K00500041</strain>
    </source>
</reference>